<dbReference type="AlphaFoldDB" id="A0ABD5UC09"/>
<dbReference type="Proteomes" id="UP001596406">
    <property type="component" value="Unassembled WGS sequence"/>
</dbReference>
<gene>
    <name evidence="4" type="ORF">ACFQHK_16200</name>
</gene>
<dbReference type="InterPro" id="IPR009936">
    <property type="entry name" value="DUF1468"/>
</dbReference>
<keyword evidence="2" id="KW-1133">Transmembrane helix</keyword>
<evidence type="ECO:0000313" key="5">
    <source>
        <dbReference type="Proteomes" id="UP001596406"/>
    </source>
</evidence>
<proteinExistence type="predicted"/>
<dbReference type="EMBL" id="JBHSXM010000003">
    <property type="protein sequence ID" value="MFC6838024.1"/>
    <property type="molecule type" value="Genomic_DNA"/>
</dbReference>
<dbReference type="Pfam" id="PF07331">
    <property type="entry name" value="TctB"/>
    <property type="match status" value="1"/>
</dbReference>
<dbReference type="RefSeq" id="WP_304449744.1">
    <property type="nucleotide sequence ID" value="NZ_JARRAH010000003.1"/>
</dbReference>
<sequence length="179" mass="20074">MLVSLIALGTVFYVVPDVEDYARNASIFPQYTGAFVIIGSLLLLFGKYLPGPLQKFVTEEVSITSGDTTKEFAPSAEEEDDVEEDDDEPRETIGTDLGYHINDTVVMMVFSTLYLVVGYAAGMLYVTPLFIIAYTQWFKVRWVVSIFLAVLATVIIYLFVEYLLIPFDQGQYIFTSGLI</sequence>
<comment type="caution">
    <text evidence="4">The sequence shown here is derived from an EMBL/GenBank/DDBJ whole genome shotgun (WGS) entry which is preliminary data.</text>
</comment>
<feature type="compositionally biased region" description="Acidic residues" evidence="1">
    <location>
        <begin position="76"/>
        <end position="89"/>
    </location>
</feature>
<evidence type="ECO:0000256" key="1">
    <source>
        <dbReference type="SAM" id="MobiDB-lite"/>
    </source>
</evidence>
<keyword evidence="2" id="KW-0812">Transmembrane</keyword>
<keyword evidence="5" id="KW-1185">Reference proteome</keyword>
<feature type="transmembrane region" description="Helical" evidence="2">
    <location>
        <begin position="113"/>
        <end position="134"/>
    </location>
</feature>
<feature type="domain" description="DUF1468" evidence="3">
    <location>
        <begin position="6"/>
        <end position="164"/>
    </location>
</feature>
<protein>
    <submittedName>
        <fullName evidence="4">Tripartite tricarboxylate transporter TctB family protein</fullName>
    </submittedName>
</protein>
<name>A0ABD5UC09_9EURY</name>
<evidence type="ECO:0000256" key="2">
    <source>
        <dbReference type="SAM" id="Phobius"/>
    </source>
</evidence>
<organism evidence="4 5">
    <name type="scientific">Halomarina ordinaria</name>
    <dbReference type="NCBI Taxonomy" id="3033939"/>
    <lineage>
        <taxon>Archaea</taxon>
        <taxon>Methanobacteriati</taxon>
        <taxon>Methanobacteriota</taxon>
        <taxon>Stenosarchaea group</taxon>
        <taxon>Halobacteria</taxon>
        <taxon>Halobacteriales</taxon>
        <taxon>Natronomonadaceae</taxon>
        <taxon>Halomarina</taxon>
    </lineage>
</organism>
<evidence type="ECO:0000259" key="3">
    <source>
        <dbReference type="Pfam" id="PF07331"/>
    </source>
</evidence>
<keyword evidence="2" id="KW-0472">Membrane</keyword>
<feature type="region of interest" description="Disordered" evidence="1">
    <location>
        <begin position="68"/>
        <end position="89"/>
    </location>
</feature>
<reference evidence="4 5" key="1">
    <citation type="journal article" date="2019" name="Int. J. Syst. Evol. Microbiol.">
        <title>The Global Catalogue of Microorganisms (GCM) 10K type strain sequencing project: providing services to taxonomists for standard genome sequencing and annotation.</title>
        <authorList>
            <consortium name="The Broad Institute Genomics Platform"/>
            <consortium name="The Broad Institute Genome Sequencing Center for Infectious Disease"/>
            <person name="Wu L."/>
            <person name="Ma J."/>
        </authorList>
    </citation>
    <scope>NUCLEOTIDE SEQUENCE [LARGE SCALE GENOMIC DNA]</scope>
    <source>
        <strain evidence="4 5">PSRA2</strain>
    </source>
</reference>
<feature type="transmembrane region" description="Helical" evidence="2">
    <location>
        <begin position="26"/>
        <end position="45"/>
    </location>
</feature>
<accession>A0ABD5UC09</accession>
<feature type="transmembrane region" description="Helical" evidence="2">
    <location>
        <begin position="140"/>
        <end position="160"/>
    </location>
</feature>
<evidence type="ECO:0000313" key="4">
    <source>
        <dbReference type="EMBL" id="MFC6838024.1"/>
    </source>
</evidence>